<dbReference type="InterPro" id="IPR006311">
    <property type="entry name" value="TAT_signal"/>
</dbReference>
<gene>
    <name evidence="3" type="ORF">DX914_14545</name>
</gene>
<dbReference type="GO" id="GO:0016787">
    <property type="term" value="F:hydrolase activity"/>
    <property type="evidence" value="ECO:0007669"/>
    <property type="project" value="UniProtKB-KW"/>
</dbReference>
<dbReference type="RefSeq" id="WP_115859906.1">
    <property type="nucleotide sequence ID" value="NZ_QTSU01000002.1"/>
</dbReference>
<dbReference type="OrthoDB" id="9780765at2"/>
<evidence type="ECO:0000313" key="4">
    <source>
        <dbReference type="Proteomes" id="UP000264492"/>
    </source>
</evidence>
<keyword evidence="4" id="KW-1185">Reference proteome</keyword>
<reference evidence="3 4" key="1">
    <citation type="submission" date="2018-08" db="EMBL/GenBank/DDBJ databases">
        <title>Lysobacter sp. zong2l5, whole genome shotgun sequence.</title>
        <authorList>
            <person name="Zhang X."/>
            <person name="Feng G."/>
            <person name="Zhu H."/>
        </authorList>
    </citation>
    <scope>NUCLEOTIDE SEQUENCE [LARGE SCALE GENOMIC DNA]</scope>
    <source>
        <strain evidence="4">zong2l5</strain>
    </source>
</reference>
<dbReference type="PROSITE" id="PS51257">
    <property type="entry name" value="PROKAR_LIPOPROTEIN"/>
    <property type="match status" value="1"/>
</dbReference>
<dbReference type="InterPro" id="IPR019546">
    <property type="entry name" value="TAT_signal_bac_arc"/>
</dbReference>
<name>A0A371K0J3_9GAMM</name>
<evidence type="ECO:0000256" key="1">
    <source>
        <dbReference type="ARBA" id="ARBA00022729"/>
    </source>
</evidence>
<dbReference type="PANTHER" id="PTHR43798:SF33">
    <property type="entry name" value="HYDROLASE, PUTATIVE (AFU_ORTHOLOGUE AFUA_2G14860)-RELATED"/>
    <property type="match status" value="1"/>
</dbReference>
<dbReference type="NCBIfam" id="TIGR01409">
    <property type="entry name" value="TAT_signal_seq"/>
    <property type="match status" value="1"/>
</dbReference>
<dbReference type="InterPro" id="IPR029058">
    <property type="entry name" value="AB_hydrolase_fold"/>
</dbReference>
<sequence length="316" mass="34673">MDRRDFLGSCASIAALAACGSALGKQAESAETTAFAALRRYAPTSFGRIAYVERGRGPAALFLHGLPLNGFHWRASLELLAPHRRCIAPDFMGMGYTDSPEPQDLSPQAQTDMLAAFLDRLGIASADIVANDSGGAIAQLFAVQHPKRVRTLLLTNCDVHENCPPPQMLNSIHAGIAGAYDPKMQKHLDDPAYARSEKGIIGATYMKPDQVTDAAIDYYFRPLVASAKRRSQLNRYLAALLANPLLAIEPKLRRLDTPTRMVWGTGDVLFPVVWAHWLDRTLPGSRGVRRVEGGKLFWPEERPDVIAEEARSLWGV</sequence>
<accession>A0A371K0J3</accession>
<proteinExistence type="predicted"/>
<dbReference type="PANTHER" id="PTHR43798">
    <property type="entry name" value="MONOACYLGLYCEROL LIPASE"/>
    <property type="match status" value="1"/>
</dbReference>
<organism evidence="3 4">
    <name type="scientific">Lysobacter silvisoli</name>
    <dbReference type="NCBI Taxonomy" id="2293254"/>
    <lineage>
        <taxon>Bacteria</taxon>
        <taxon>Pseudomonadati</taxon>
        <taxon>Pseudomonadota</taxon>
        <taxon>Gammaproteobacteria</taxon>
        <taxon>Lysobacterales</taxon>
        <taxon>Lysobacteraceae</taxon>
        <taxon>Lysobacter</taxon>
    </lineage>
</organism>
<dbReference type="Proteomes" id="UP000264492">
    <property type="component" value="Unassembled WGS sequence"/>
</dbReference>
<feature type="domain" description="AB hydrolase-1" evidence="2">
    <location>
        <begin position="61"/>
        <end position="291"/>
    </location>
</feature>
<evidence type="ECO:0000313" key="3">
    <source>
        <dbReference type="EMBL" id="RDZ27443.1"/>
    </source>
</evidence>
<dbReference type="InterPro" id="IPR050266">
    <property type="entry name" value="AB_hydrolase_sf"/>
</dbReference>
<dbReference type="GO" id="GO:0016020">
    <property type="term" value="C:membrane"/>
    <property type="evidence" value="ECO:0007669"/>
    <property type="project" value="TreeGrafter"/>
</dbReference>
<dbReference type="EMBL" id="QTSU01000002">
    <property type="protein sequence ID" value="RDZ27443.1"/>
    <property type="molecule type" value="Genomic_DNA"/>
</dbReference>
<dbReference type="PROSITE" id="PS51318">
    <property type="entry name" value="TAT"/>
    <property type="match status" value="1"/>
</dbReference>
<keyword evidence="1" id="KW-0732">Signal</keyword>
<dbReference type="SUPFAM" id="SSF53474">
    <property type="entry name" value="alpha/beta-Hydrolases"/>
    <property type="match status" value="1"/>
</dbReference>
<protein>
    <submittedName>
        <fullName evidence="3">Alpha/beta hydrolase</fullName>
    </submittedName>
</protein>
<keyword evidence="3" id="KW-0378">Hydrolase</keyword>
<dbReference type="InterPro" id="IPR000073">
    <property type="entry name" value="AB_hydrolase_1"/>
</dbReference>
<comment type="caution">
    <text evidence="3">The sequence shown here is derived from an EMBL/GenBank/DDBJ whole genome shotgun (WGS) entry which is preliminary data.</text>
</comment>
<dbReference type="Pfam" id="PF00561">
    <property type="entry name" value="Abhydrolase_1"/>
    <property type="match status" value="1"/>
</dbReference>
<dbReference type="AlphaFoldDB" id="A0A371K0J3"/>
<dbReference type="Gene3D" id="3.40.50.1820">
    <property type="entry name" value="alpha/beta hydrolase"/>
    <property type="match status" value="1"/>
</dbReference>
<evidence type="ECO:0000259" key="2">
    <source>
        <dbReference type="Pfam" id="PF00561"/>
    </source>
</evidence>
<dbReference type="PRINTS" id="PR00111">
    <property type="entry name" value="ABHYDROLASE"/>
</dbReference>